<dbReference type="PANTHER" id="PTHR32282:SF32">
    <property type="entry name" value="PENICILLIN-BINDING PROTEIN 2A"/>
    <property type="match status" value="1"/>
</dbReference>
<dbReference type="AlphaFoldDB" id="E6TV57"/>
<dbReference type="InterPro" id="IPR013783">
    <property type="entry name" value="Ig-like_fold"/>
</dbReference>
<dbReference type="InterPro" id="IPR023346">
    <property type="entry name" value="Lysozyme-like_dom_sf"/>
</dbReference>
<dbReference type="EMBL" id="CP002394">
    <property type="protein sequence ID" value="ADU29741.1"/>
    <property type="molecule type" value="Genomic_DNA"/>
</dbReference>
<dbReference type="Pfam" id="PF00912">
    <property type="entry name" value="Transgly"/>
    <property type="match status" value="1"/>
</dbReference>
<dbReference type="SUPFAM" id="SSF53955">
    <property type="entry name" value="Lysozyme-like"/>
    <property type="match status" value="1"/>
</dbReference>
<evidence type="ECO:0000256" key="5">
    <source>
        <dbReference type="ARBA" id="ARBA00022670"/>
    </source>
</evidence>
<evidence type="ECO:0000313" key="21">
    <source>
        <dbReference type="EMBL" id="ADU29741.1"/>
    </source>
</evidence>
<evidence type="ECO:0000313" key="22">
    <source>
        <dbReference type="Proteomes" id="UP000001401"/>
    </source>
</evidence>
<keyword evidence="5" id="KW-0645">Protease</keyword>
<evidence type="ECO:0000256" key="8">
    <source>
        <dbReference type="ARBA" id="ARBA00022692"/>
    </source>
</evidence>
<evidence type="ECO:0000256" key="3">
    <source>
        <dbReference type="ARBA" id="ARBA00022475"/>
    </source>
</evidence>
<keyword evidence="12 18" id="KW-1133">Transmembrane helix</keyword>
<evidence type="ECO:0000256" key="15">
    <source>
        <dbReference type="ARBA" id="ARBA00023316"/>
    </source>
</evidence>
<dbReference type="GO" id="GO:0008955">
    <property type="term" value="F:peptidoglycan glycosyltransferase activity"/>
    <property type="evidence" value="ECO:0007669"/>
    <property type="project" value="UniProtKB-EC"/>
</dbReference>
<dbReference type="HOGENOM" id="CLU_006354_2_2_9"/>
<dbReference type="Pfam" id="PF00905">
    <property type="entry name" value="Transpeptidase"/>
    <property type="match status" value="1"/>
</dbReference>
<organism evidence="21 22">
    <name type="scientific">Evansella cellulosilytica (strain ATCC 21833 / DSM 2522 / FERM P-1141 / JCM 9156 / N-4)</name>
    <name type="common">Bacillus cellulosilyticus</name>
    <dbReference type="NCBI Taxonomy" id="649639"/>
    <lineage>
        <taxon>Bacteria</taxon>
        <taxon>Bacillati</taxon>
        <taxon>Bacillota</taxon>
        <taxon>Bacilli</taxon>
        <taxon>Bacillales</taxon>
        <taxon>Bacillaceae</taxon>
        <taxon>Evansella</taxon>
    </lineage>
</organism>
<dbReference type="NCBIfam" id="TIGR02074">
    <property type="entry name" value="PBP_1a_fam"/>
    <property type="match status" value="1"/>
</dbReference>
<dbReference type="GO" id="GO:0030288">
    <property type="term" value="C:outer membrane-bounded periplasmic space"/>
    <property type="evidence" value="ECO:0007669"/>
    <property type="project" value="TreeGrafter"/>
</dbReference>
<dbReference type="Gene3D" id="1.10.3810.10">
    <property type="entry name" value="Biosynthetic peptidoglycan transglycosylase-like"/>
    <property type="match status" value="1"/>
</dbReference>
<keyword evidence="6 21" id="KW-0328">Glycosyltransferase</keyword>
<feature type="domain" description="Penicillin-binding protein transpeptidase" evidence="19">
    <location>
        <begin position="321"/>
        <end position="593"/>
    </location>
</feature>
<reference evidence="21 22" key="1">
    <citation type="submission" date="2010-12" db="EMBL/GenBank/DDBJ databases">
        <title>Complete sequence of Bacillus cellulosilyticus DSM 2522.</title>
        <authorList>
            <consortium name="US DOE Joint Genome Institute"/>
            <person name="Lucas S."/>
            <person name="Copeland A."/>
            <person name="Lapidus A."/>
            <person name="Cheng J.-F."/>
            <person name="Bruce D."/>
            <person name="Goodwin L."/>
            <person name="Pitluck S."/>
            <person name="Chertkov O."/>
            <person name="Detter J.C."/>
            <person name="Han C."/>
            <person name="Tapia R."/>
            <person name="Land M."/>
            <person name="Hauser L."/>
            <person name="Jeffries C."/>
            <person name="Kyrpides N."/>
            <person name="Ivanova N."/>
            <person name="Mikhailova N."/>
            <person name="Brumm P."/>
            <person name="Mead D."/>
            <person name="Woyke T."/>
        </authorList>
    </citation>
    <scope>NUCLEOTIDE SEQUENCE [LARGE SCALE GENOMIC DNA]</scope>
    <source>
        <strain evidence="22">ATCC 21833 / DSM 2522 / FERM P-1141 / JCM 9156 / N-4</strain>
    </source>
</reference>
<evidence type="ECO:0000256" key="1">
    <source>
        <dbReference type="ARBA" id="ARBA00007090"/>
    </source>
</evidence>
<keyword evidence="3" id="KW-1003">Cell membrane</keyword>
<evidence type="ECO:0000256" key="17">
    <source>
        <dbReference type="ARBA" id="ARBA00049902"/>
    </source>
</evidence>
<comment type="catalytic activity">
    <reaction evidence="16">
        <text>Preferential cleavage: (Ac)2-L-Lys-D-Ala-|-D-Ala. Also transpeptidation of peptidyl-alanyl moieties that are N-acyl substituents of D-alanine.</text>
        <dbReference type="EC" id="3.4.16.4"/>
    </reaction>
</comment>
<dbReference type="EC" id="2.4.1.129" evidence="21"/>
<dbReference type="GO" id="GO:0071555">
    <property type="term" value="P:cell wall organization"/>
    <property type="evidence" value="ECO:0007669"/>
    <property type="project" value="UniProtKB-KW"/>
</dbReference>
<keyword evidence="22" id="KW-1185">Reference proteome</keyword>
<dbReference type="Proteomes" id="UP000001401">
    <property type="component" value="Chromosome"/>
</dbReference>
<evidence type="ECO:0000256" key="10">
    <source>
        <dbReference type="ARBA" id="ARBA00022960"/>
    </source>
</evidence>
<dbReference type="OrthoDB" id="9766909at2"/>
<gene>
    <name evidence="21" type="ordered locus">Bcell_1478</name>
</gene>
<evidence type="ECO:0000256" key="13">
    <source>
        <dbReference type="ARBA" id="ARBA00023136"/>
    </source>
</evidence>
<protein>
    <submittedName>
        <fullName evidence="21">Penicillin-binding protein, 1A family</fullName>
        <ecNumber evidence="21">2.4.1.129</ecNumber>
    </submittedName>
</protein>
<dbReference type="PANTHER" id="PTHR32282">
    <property type="entry name" value="BINDING PROTEIN TRANSPEPTIDASE, PUTATIVE-RELATED"/>
    <property type="match status" value="1"/>
</dbReference>
<keyword evidence="10" id="KW-0133">Cell shape</keyword>
<dbReference type="SUPFAM" id="SSF56601">
    <property type="entry name" value="beta-lactamase/transpeptidase-like"/>
    <property type="match status" value="1"/>
</dbReference>
<name>E6TV57_EVAC2</name>
<keyword evidence="11" id="KW-0573">Peptidoglycan synthesis</keyword>
<keyword evidence="13 18" id="KW-0472">Membrane</keyword>
<dbReference type="STRING" id="649639.Bcell_1478"/>
<comment type="similarity">
    <text evidence="1">In the C-terminal section; belongs to the transpeptidase family.</text>
</comment>
<evidence type="ECO:0000256" key="14">
    <source>
        <dbReference type="ARBA" id="ARBA00023268"/>
    </source>
</evidence>
<dbReference type="GO" id="GO:0008360">
    <property type="term" value="P:regulation of cell shape"/>
    <property type="evidence" value="ECO:0007669"/>
    <property type="project" value="UniProtKB-KW"/>
</dbReference>
<evidence type="ECO:0000256" key="11">
    <source>
        <dbReference type="ARBA" id="ARBA00022984"/>
    </source>
</evidence>
<dbReference type="KEGG" id="bco:Bcell_1478"/>
<dbReference type="InterPro" id="IPR001460">
    <property type="entry name" value="PCN-bd_Tpept"/>
</dbReference>
<dbReference type="GO" id="GO:0009002">
    <property type="term" value="F:serine-type D-Ala-D-Ala carboxypeptidase activity"/>
    <property type="evidence" value="ECO:0007669"/>
    <property type="project" value="UniProtKB-EC"/>
</dbReference>
<comment type="catalytic activity">
    <reaction evidence="17">
        <text>[GlcNAc-(1-&gt;4)-Mur2Ac(oyl-L-Ala-gamma-D-Glu-L-Lys-D-Ala-D-Ala)](n)-di-trans,octa-cis-undecaprenyl diphosphate + beta-D-GlcNAc-(1-&gt;4)-Mur2Ac(oyl-L-Ala-gamma-D-Glu-L-Lys-D-Ala-D-Ala)-di-trans,octa-cis-undecaprenyl diphosphate = [GlcNAc-(1-&gt;4)-Mur2Ac(oyl-L-Ala-gamma-D-Glu-L-Lys-D-Ala-D-Ala)](n+1)-di-trans,octa-cis-undecaprenyl diphosphate + di-trans,octa-cis-undecaprenyl diphosphate + H(+)</text>
        <dbReference type="Rhea" id="RHEA:23708"/>
        <dbReference type="Rhea" id="RHEA-COMP:9602"/>
        <dbReference type="Rhea" id="RHEA-COMP:9603"/>
        <dbReference type="ChEBI" id="CHEBI:15378"/>
        <dbReference type="ChEBI" id="CHEBI:58405"/>
        <dbReference type="ChEBI" id="CHEBI:60033"/>
        <dbReference type="ChEBI" id="CHEBI:78435"/>
        <dbReference type="EC" id="2.4.99.28"/>
    </reaction>
</comment>
<sequence length="719" mass="80290">MSKKRIIFGVAFLFTTVITGFTLYLCIILYGNYTIDNKQFVMNETTTVEDFQGEVISHLYLENRYLVSIDEIPDHVKHAFIAVEDHRFYSHQGIDFKSIGRALYRDIVTRSKAEGASTITQQLAKNVFLSSEKTVLRKTKEVLIAVNLESRYSKDEILEMYLNRIYFGHGAYGIQAASQLYFNKDVSDLTVDEGALLAALPKAPNHFSPLKDLERGKDRRNVVLGLMERHGYLSAEEAVRLQGRNIPVNHVAQTNNAAYHSYIDLVLEEAEQKYHLSEEEILRGGYRIVVEMDRNLQQTTYDLFQDPNNFPASTGENIVEGSIVLISNETGGVAAVQGGREYVRKGFNRAHAKRQPGSIFKPLAVFAPALETGTFHPYSIIPDEEIDYGGYIPRNFSNTYEGEITIYDAMKDSANAPAVWLLNELGTDVAKNSLEKQNIPLDDNGLAIALGGIRDGVSPLQIAAAYSTYANSGNYREPFYIRAIYDRNGVLVAQNEGIEMEVLSPQTAWYMTRMLEAVVSDGTGNTGVYDGPLAGKTGTTAYENVAGANRDIWFAGYTPELSGAIWMGYDRTDENNFLTASSSVPTTLFKNVLSQSINEEEREVAFHIPNGIEDLDAPIRFVGIHDLSAKASLSWSGGKVNLSWSGSDDERLQYIIYEKTDEGTKKIAEITDTEYTINRVNLFSLNSYIVVPYNPQIEREGEPSNIAKAEFHLFSNEAS</sequence>
<keyword evidence="9" id="KW-0378">Hydrolase</keyword>
<feature type="transmembrane region" description="Helical" evidence="18">
    <location>
        <begin position="7"/>
        <end position="30"/>
    </location>
</feature>
<dbReference type="RefSeq" id="WP_013488078.1">
    <property type="nucleotide sequence ID" value="NC_014829.1"/>
</dbReference>
<dbReference type="GO" id="GO:0006508">
    <property type="term" value="P:proteolysis"/>
    <property type="evidence" value="ECO:0007669"/>
    <property type="project" value="UniProtKB-KW"/>
</dbReference>
<dbReference type="InterPro" id="IPR036950">
    <property type="entry name" value="PBP_transglycosylase"/>
</dbReference>
<dbReference type="InterPro" id="IPR012338">
    <property type="entry name" value="Beta-lactam/transpept-like"/>
</dbReference>
<evidence type="ECO:0000259" key="19">
    <source>
        <dbReference type="Pfam" id="PF00905"/>
    </source>
</evidence>
<keyword evidence="15" id="KW-0961">Cell wall biogenesis/degradation</keyword>
<accession>E6TV57</accession>
<feature type="domain" description="Glycosyl transferase family 51" evidence="20">
    <location>
        <begin position="53"/>
        <end position="227"/>
    </location>
</feature>
<evidence type="ECO:0000259" key="20">
    <source>
        <dbReference type="Pfam" id="PF00912"/>
    </source>
</evidence>
<dbReference type="InterPro" id="IPR050396">
    <property type="entry name" value="Glycosyltr_51/Transpeptidase"/>
</dbReference>
<keyword evidence="7 21" id="KW-0808">Transferase</keyword>
<keyword evidence="14" id="KW-0511">Multifunctional enzyme</keyword>
<dbReference type="InterPro" id="IPR001264">
    <property type="entry name" value="Glyco_trans_51"/>
</dbReference>
<proteinExistence type="inferred from homology"/>
<keyword evidence="4" id="KW-0121">Carboxypeptidase</keyword>
<keyword evidence="8 18" id="KW-0812">Transmembrane</keyword>
<dbReference type="GO" id="GO:0009252">
    <property type="term" value="P:peptidoglycan biosynthetic process"/>
    <property type="evidence" value="ECO:0007669"/>
    <property type="project" value="UniProtKB-KW"/>
</dbReference>
<evidence type="ECO:0000256" key="4">
    <source>
        <dbReference type="ARBA" id="ARBA00022645"/>
    </source>
</evidence>
<dbReference type="FunFam" id="1.10.3810.10:FF:000001">
    <property type="entry name" value="Penicillin-binding protein 1A"/>
    <property type="match status" value="1"/>
</dbReference>
<comment type="similarity">
    <text evidence="2">In the N-terminal section; belongs to the glycosyltransferase 51 family.</text>
</comment>
<evidence type="ECO:0000256" key="12">
    <source>
        <dbReference type="ARBA" id="ARBA00022989"/>
    </source>
</evidence>
<evidence type="ECO:0000256" key="7">
    <source>
        <dbReference type="ARBA" id="ARBA00022679"/>
    </source>
</evidence>
<evidence type="ECO:0000256" key="18">
    <source>
        <dbReference type="SAM" id="Phobius"/>
    </source>
</evidence>
<evidence type="ECO:0000256" key="9">
    <source>
        <dbReference type="ARBA" id="ARBA00022801"/>
    </source>
</evidence>
<dbReference type="Gene3D" id="2.60.40.10">
    <property type="entry name" value="Immunoglobulins"/>
    <property type="match status" value="1"/>
</dbReference>
<dbReference type="GO" id="GO:0008658">
    <property type="term" value="F:penicillin binding"/>
    <property type="evidence" value="ECO:0007669"/>
    <property type="project" value="InterPro"/>
</dbReference>
<dbReference type="eggNOG" id="COG0744">
    <property type="taxonomic scope" value="Bacteria"/>
</dbReference>
<dbReference type="Gene3D" id="3.40.710.10">
    <property type="entry name" value="DD-peptidase/beta-lactamase superfamily"/>
    <property type="match status" value="1"/>
</dbReference>
<evidence type="ECO:0000256" key="2">
    <source>
        <dbReference type="ARBA" id="ARBA00007739"/>
    </source>
</evidence>
<evidence type="ECO:0000256" key="16">
    <source>
        <dbReference type="ARBA" id="ARBA00034000"/>
    </source>
</evidence>
<evidence type="ECO:0000256" key="6">
    <source>
        <dbReference type="ARBA" id="ARBA00022676"/>
    </source>
</evidence>